<evidence type="ECO:0000313" key="4">
    <source>
        <dbReference type="Proteomes" id="UP000494179"/>
    </source>
</evidence>
<evidence type="ECO:0000313" key="2">
    <source>
        <dbReference type="EMBL" id="VWQ34105.1"/>
    </source>
</evidence>
<protein>
    <submittedName>
        <fullName evidence="1">Uncharacterized protein</fullName>
    </submittedName>
</protein>
<evidence type="ECO:0000313" key="6">
    <source>
        <dbReference type="Proteomes" id="UP000494270"/>
    </source>
</evidence>
<proteinExistence type="predicted"/>
<dbReference type="Proteomes" id="UP000494270">
    <property type="component" value="Unassembled WGS sequence"/>
</dbReference>
<evidence type="ECO:0000313" key="3">
    <source>
        <dbReference type="EMBL" id="VWQ36607.1"/>
    </source>
</evidence>
<sequence>MKTIQAADLSPRMLGRKVIIQVGKSVIRGMIEHIEIDMRTEYTFNEYQKPGSRIITREYMTIPTGEIRVTVGGIDLKLNDNHVITVADS</sequence>
<dbReference type="RefSeq" id="WP_071477972.1">
    <property type="nucleotide sequence ID" value="NZ_CABWKE010000004.1"/>
</dbReference>
<dbReference type="Proteomes" id="UP000494246">
    <property type="component" value="Unassembled WGS sequence"/>
</dbReference>
<organism evidence="1 6">
    <name type="scientific">Bifidobacterium longum subsp. infantis</name>
    <dbReference type="NCBI Taxonomy" id="1682"/>
    <lineage>
        <taxon>Bacteria</taxon>
        <taxon>Bacillati</taxon>
        <taxon>Actinomycetota</taxon>
        <taxon>Actinomycetes</taxon>
        <taxon>Bifidobacteriales</taxon>
        <taxon>Bifidobacteriaceae</taxon>
        <taxon>Bifidobacterium</taxon>
    </lineage>
</organism>
<dbReference type="EMBL" id="CABWKE010000004">
    <property type="protein sequence ID" value="VWQ27462.1"/>
    <property type="molecule type" value="Genomic_DNA"/>
</dbReference>
<dbReference type="EMBL" id="CABWKH010000023">
    <property type="protein sequence ID" value="VWQ36607.1"/>
    <property type="molecule type" value="Genomic_DNA"/>
</dbReference>
<comment type="caution">
    <text evidence="1">The sequence shown here is derived from an EMBL/GenBank/DDBJ whole genome shotgun (WGS) entry which is preliminary data.</text>
</comment>
<accession>A0A1S2VYN6</accession>
<evidence type="ECO:0000313" key="1">
    <source>
        <dbReference type="EMBL" id="VWQ27462.1"/>
    </source>
</evidence>
<name>A0A1S2VYN6_BIFLI</name>
<evidence type="ECO:0000313" key="5">
    <source>
        <dbReference type="Proteomes" id="UP000494246"/>
    </source>
</evidence>
<dbReference type="Proteomes" id="UP000494179">
    <property type="component" value="Unassembled WGS sequence"/>
</dbReference>
<dbReference type="AlphaFoldDB" id="A0A1S2VYN6"/>
<reference evidence="4 5" key="1">
    <citation type="submission" date="2019-10" db="EMBL/GenBank/DDBJ databases">
        <authorList>
            <consortium name="Melissa Lawson"/>
            <person name="O'neill I."/>
        </authorList>
    </citation>
    <scope>NUCLEOTIDE SEQUENCE [LARGE SCALE GENOMIC DNA]</scope>
    <source>
        <strain evidence="3">LH_23</strain>
        <strain evidence="2">LH_664</strain>
        <strain evidence="1">LH_665</strain>
    </source>
</reference>
<gene>
    <name evidence="3" type="ORF">BIFLH23_01534</name>
    <name evidence="2" type="ORF">BIFLH664_00680</name>
    <name evidence="1" type="ORF">BIFLH665_00559</name>
</gene>
<dbReference type="EMBL" id="CABWKI010000003">
    <property type="protein sequence ID" value="VWQ34105.1"/>
    <property type="molecule type" value="Genomic_DNA"/>
</dbReference>